<dbReference type="AlphaFoldDB" id="E2AP13"/>
<feature type="compositionally biased region" description="Polar residues" evidence="1">
    <location>
        <begin position="39"/>
        <end position="48"/>
    </location>
</feature>
<evidence type="ECO:0000313" key="3">
    <source>
        <dbReference type="Proteomes" id="UP000000311"/>
    </source>
</evidence>
<dbReference type="InParanoid" id="E2AP13"/>
<gene>
    <name evidence="2" type="ORF">EAG_03615</name>
</gene>
<dbReference type="STRING" id="104421.E2AP13"/>
<evidence type="ECO:0000313" key="2">
    <source>
        <dbReference type="EMBL" id="EFN64845.1"/>
    </source>
</evidence>
<sequence>MACPFSSSRFKLDRKDENKDGDHRRILRIRQDEWDKPSRQSSVQITSSLLGEDGDDLEDTQTLNLKHLRAAVTLLTNPSRVNGV</sequence>
<dbReference type="Proteomes" id="UP000000311">
    <property type="component" value="Unassembled WGS sequence"/>
</dbReference>
<name>E2AP13_CAMFO</name>
<reference evidence="2 3" key="1">
    <citation type="journal article" date="2010" name="Science">
        <title>Genomic comparison of the ants Camponotus floridanus and Harpegnathos saltator.</title>
        <authorList>
            <person name="Bonasio R."/>
            <person name="Zhang G."/>
            <person name="Ye C."/>
            <person name="Mutti N.S."/>
            <person name="Fang X."/>
            <person name="Qin N."/>
            <person name="Donahue G."/>
            <person name="Yang P."/>
            <person name="Li Q."/>
            <person name="Li C."/>
            <person name="Zhang P."/>
            <person name="Huang Z."/>
            <person name="Berger S.L."/>
            <person name="Reinberg D."/>
            <person name="Wang J."/>
            <person name="Liebig J."/>
        </authorList>
    </citation>
    <scope>NUCLEOTIDE SEQUENCE [LARGE SCALE GENOMIC DNA]</scope>
    <source>
        <strain evidence="3">C129</strain>
    </source>
</reference>
<dbReference type="OrthoDB" id="6127067at2759"/>
<evidence type="ECO:0000256" key="1">
    <source>
        <dbReference type="SAM" id="MobiDB-lite"/>
    </source>
</evidence>
<protein>
    <submittedName>
        <fullName evidence="2">Uncharacterized protein</fullName>
    </submittedName>
</protein>
<keyword evidence="3" id="KW-1185">Reference proteome</keyword>
<feature type="region of interest" description="Disordered" evidence="1">
    <location>
        <begin position="1"/>
        <end position="53"/>
    </location>
</feature>
<dbReference type="EMBL" id="GL441439">
    <property type="protein sequence ID" value="EFN64845.1"/>
    <property type="molecule type" value="Genomic_DNA"/>
</dbReference>
<proteinExistence type="predicted"/>
<organism evidence="3">
    <name type="scientific">Camponotus floridanus</name>
    <name type="common">Florida carpenter ant</name>
    <dbReference type="NCBI Taxonomy" id="104421"/>
    <lineage>
        <taxon>Eukaryota</taxon>
        <taxon>Metazoa</taxon>
        <taxon>Ecdysozoa</taxon>
        <taxon>Arthropoda</taxon>
        <taxon>Hexapoda</taxon>
        <taxon>Insecta</taxon>
        <taxon>Pterygota</taxon>
        <taxon>Neoptera</taxon>
        <taxon>Endopterygota</taxon>
        <taxon>Hymenoptera</taxon>
        <taxon>Apocrita</taxon>
        <taxon>Aculeata</taxon>
        <taxon>Formicoidea</taxon>
        <taxon>Formicidae</taxon>
        <taxon>Formicinae</taxon>
        <taxon>Camponotus</taxon>
    </lineage>
</organism>
<accession>E2AP13</accession>
<feature type="compositionally biased region" description="Basic and acidic residues" evidence="1">
    <location>
        <begin position="10"/>
        <end position="38"/>
    </location>
</feature>
<dbReference type="OMA" id="RIRQDEW"/>